<name>A0ABS8YI45_9BACL</name>
<feature type="compositionally biased region" description="Basic and acidic residues" evidence="1">
    <location>
        <begin position="362"/>
        <end position="372"/>
    </location>
</feature>
<accession>A0ABS8YI45</accession>
<reference evidence="2 3" key="1">
    <citation type="submission" date="2021-11" db="EMBL/GenBank/DDBJ databases">
        <title>Draft genome sequence of Paenibacillus profundus YoMME, a new Gram-positive bacteria with exoelectrogenic properties.</title>
        <authorList>
            <person name="Hubenova Y."/>
            <person name="Hubenova E."/>
            <person name="Manasiev Y."/>
            <person name="Peykov S."/>
            <person name="Mitov M."/>
        </authorList>
    </citation>
    <scope>NUCLEOTIDE SEQUENCE [LARGE SCALE GENOMIC DNA]</scope>
    <source>
        <strain evidence="2 3">YoMME</strain>
    </source>
</reference>
<feature type="compositionally biased region" description="Polar residues" evidence="1">
    <location>
        <begin position="389"/>
        <end position="405"/>
    </location>
</feature>
<sequence length="455" mass="50927">MKIQISTKPLCTISVTMLPDVYQLLGMHSFTFHLDKENDTLNIVNPLSGHQVVLESKCKRVKDRLLMLTSEALRAAGLQVWIVDTEEERKACLSELNGAKPSIWLSVLESEPDENKVTAHFFVQQMKSSKQLAHLLIQNIVKLSDLPVGGVSLNWKKVTNYISPLSGHNMPMAALTYGRLSALSPLELERLSRSIVCTATSFFAKQPVLDLIRTLQWMEHASLAAQQKSANSAVAEQHSVMETVESGPADAAADDAGQPAEAADIPNAADMDGQMHEADETDEEKEVYEAIEVNKEKEVNEVIEGIEGIELNEENETYETYENYETHTVAASDSELLPETVLEASEENEAEAVHIVTVNIEPEERIDSERQAESGSEPIAEEGQDTRSKQAPTYSTFIWLQAQTVRKQRGPSDEEKRRNTSFFSYMNQMSQKQEKKQAPKPFDMMTLERERAQKS</sequence>
<evidence type="ECO:0000313" key="2">
    <source>
        <dbReference type="EMBL" id="MCE5171436.1"/>
    </source>
</evidence>
<proteinExistence type="predicted"/>
<feature type="region of interest" description="Disordered" evidence="1">
    <location>
        <begin position="361"/>
        <end position="443"/>
    </location>
</feature>
<gene>
    <name evidence="2" type="ORF">LQV63_19225</name>
</gene>
<organism evidence="2 3">
    <name type="scientific">Paenibacillus profundus</name>
    <dbReference type="NCBI Taxonomy" id="1173085"/>
    <lineage>
        <taxon>Bacteria</taxon>
        <taxon>Bacillati</taxon>
        <taxon>Bacillota</taxon>
        <taxon>Bacilli</taxon>
        <taxon>Bacillales</taxon>
        <taxon>Paenibacillaceae</taxon>
        <taxon>Paenibacillus</taxon>
    </lineage>
</organism>
<protein>
    <submittedName>
        <fullName evidence="2">Uncharacterized protein</fullName>
    </submittedName>
</protein>
<comment type="caution">
    <text evidence="2">The sequence shown here is derived from an EMBL/GenBank/DDBJ whole genome shotgun (WGS) entry which is preliminary data.</text>
</comment>
<dbReference type="Proteomes" id="UP001199916">
    <property type="component" value="Unassembled WGS sequence"/>
</dbReference>
<evidence type="ECO:0000256" key="1">
    <source>
        <dbReference type="SAM" id="MobiDB-lite"/>
    </source>
</evidence>
<dbReference type="EMBL" id="JAJNBZ010000017">
    <property type="protein sequence ID" value="MCE5171436.1"/>
    <property type="molecule type" value="Genomic_DNA"/>
</dbReference>
<evidence type="ECO:0000313" key="3">
    <source>
        <dbReference type="Proteomes" id="UP001199916"/>
    </source>
</evidence>
<feature type="compositionally biased region" description="Polar residues" evidence="1">
    <location>
        <begin position="420"/>
        <end position="431"/>
    </location>
</feature>
<keyword evidence="3" id="KW-1185">Reference proteome</keyword>
<dbReference type="RefSeq" id="WP_233697917.1">
    <property type="nucleotide sequence ID" value="NZ_JAJNBZ010000017.1"/>
</dbReference>